<feature type="transmembrane region" description="Helical" evidence="1">
    <location>
        <begin position="121"/>
        <end position="143"/>
    </location>
</feature>
<dbReference type="Proteomes" id="UP000237819">
    <property type="component" value="Unassembled WGS sequence"/>
</dbReference>
<keyword evidence="1" id="KW-0812">Transmembrane</keyword>
<dbReference type="RefSeq" id="WP_105334492.1">
    <property type="nucleotide sequence ID" value="NZ_PUHZ01000006.1"/>
</dbReference>
<gene>
    <name evidence="2" type="ORF">C5Y93_05995</name>
</gene>
<protein>
    <submittedName>
        <fullName evidence="2">Uncharacterized protein</fullName>
    </submittedName>
</protein>
<organism evidence="2 3">
    <name type="scientific">Blastopirellula marina</name>
    <dbReference type="NCBI Taxonomy" id="124"/>
    <lineage>
        <taxon>Bacteria</taxon>
        <taxon>Pseudomonadati</taxon>
        <taxon>Planctomycetota</taxon>
        <taxon>Planctomycetia</taxon>
        <taxon>Pirellulales</taxon>
        <taxon>Pirellulaceae</taxon>
        <taxon>Blastopirellula</taxon>
    </lineage>
</organism>
<keyword evidence="1" id="KW-0472">Membrane</keyword>
<feature type="transmembrane region" description="Helical" evidence="1">
    <location>
        <begin position="42"/>
        <end position="63"/>
    </location>
</feature>
<proteinExistence type="predicted"/>
<sequence>MNETPANPFASPEIEEIAAYSGPAYQTKSLGRWIGLSTLSGILLFAAYFVVAMAICILTVVLLTSPMSLTDVNFLAALGIYCAIAGVYGVIIGFIVGVTFGTITYRAPAGRGTTTLRWFGLPFAVLITLILPVGYLIFVLWTFPDSAMLFFWIWSAVMGLFSLIAAMHLMLNIRRFLINPLVEAADEVGVS</sequence>
<comment type="caution">
    <text evidence="2">The sequence shown here is derived from an EMBL/GenBank/DDBJ whole genome shotgun (WGS) entry which is preliminary data.</text>
</comment>
<reference evidence="2 3" key="1">
    <citation type="submission" date="2018-02" db="EMBL/GenBank/DDBJ databases">
        <title>Comparative genomes isolates from brazilian mangrove.</title>
        <authorList>
            <person name="Araujo J.E."/>
            <person name="Taketani R.G."/>
            <person name="Silva M.C.P."/>
            <person name="Loureco M.V."/>
            <person name="Andreote F.D."/>
        </authorList>
    </citation>
    <scope>NUCLEOTIDE SEQUENCE [LARGE SCALE GENOMIC DNA]</scope>
    <source>
        <strain evidence="2 3">Nap-Phe MGV</strain>
    </source>
</reference>
<feature type="transmembrane region" description="Helical" evidence="1">
    <location>
        <begin position="149"/>
        <end position="171"/>
    </location>
</feature>
<accession>A0A2S8GRL3</accession>
<dbReference type="EMBL" id="PUHZ01000006">
    <property type="protein sequence ID" value="PQO47042.1"/>
    <property type="molecule type" value="Genomic_DNA"/>
</dbReference>
<evidence type="ECO:0000313" key="2">
    <source>
        <dbReference type="EMBL" id="PQO47042.1"/>
    </source>
</evidence>
<dbReference type="AlphaFoldDB" id="A0A2S8GRL3"/>
<name>A0A2S8GRL3_9BACT</name>
<evidence type="ECO:0000256" key="1">
    <source>
        <dbReference type="SAM" id="Phobius"/>
    </source>
</evidence>
<feature type="transmembrane region" description="Helical" evidence="1">
    <location>
        <begin position="75"/>
        <end position="100"/>
    </location>
</feature>
<dbReference type="OrthoDB" id="282258at2"/>
<keyword evidence="1" id="KW-1133">Transmembrane helix</keyword>
<evidence type="ECO:0000313" key="3">
    <source>
        <dbReference type="Proteomes" id="UP000237819"/>
    </source>
</evidence>